<comment type="caution">
    <text evidence="3">The sequence shown here is derived from an EMBL/GenBank/DDBJ whole genome shotgun (WGS) entry which is preliminary data.</text>
</comment>
<evidence type="ECO:0000313" key="3">
    <source>
        <dbReference type="EMBL" id="TCL00325.1"/>
    </source>
</evidence>
<dbReference type="AlphaFoldDB" id="A0A4R1N3S1"/>
<dbReference type="Proteomes" id="UP000295673">
    <property type="component" value="Unassembled WGS sequence"/>
</dbReference>
<sequence>MVIGMSNDDPTLYDKGDVPQYGADIKEPGEPFGEETLDAIRNLVADDEAVAGVPQEALAVEPKPVEARPEPIEHNVAPVGARARAEATSAEWHDWVEAPRERSWRKLEIVEGGPTRALRRFLTTPRILSVALLSSVVYWQPMFIPMLVLTFLSGLLLLGALIGQDRMARIVGRRIQRFIWNDPARARFVEKLLPNSMRHLLYRPVTDDDAWDGPIDPSFAARISRIGG</sequence>
<evidence type="ECO:0000256" key="2">
    <source>
        <dbReference type="SAM" id="Phobius"/>
    </source>
</evidence>
<feature type="region of interest" description="Disordered" evidence="1">
    <location>
        <begin position="1"/>
        <end position="21"/>
    </location>
</feature>
<reference evidence="3 4" key="1">
    <citation type="submission" date="2019-03" db="EMBL/GenBank/DDBJ databases">
        <title>Genomic Encyclopedia of Archaeal and Bacterial Type Strains, Phase II (KMG-II): from individual species to whole genera.</title>
        <authorList>
            <person name="Goeker M."/>
        </authorList>
    </citation>
    <scope>NUCLEOTIDE SEQUENCE [LARGE SCALE GENOMIC DNA]</scope>
    <source>
        <strain evidence="3 4">DSM 26433</strain>
    </source>
</reference>
<evidence type="ECO:0000256" key="1">
    <source>
        <dbReference type="SAM" id="MobiDB-lite"/>
    </source>
</evidence>
<gene>
    <name evidence="3" type="ORF">BXY66_2966</name>
</gene>
<dbReference type="EMBL" id="SMGR01000003">
    <property type="protein sequence ID" value="TCL00325.1"/>
    <property type="molecule type" value="Genomic_DNA"/>
</dbReference>
<feature type="transmembrane region" description="Helical" evidence="2">
    <location>
        <begin position="144"/>
        <end position="163"/>
    </location>
</feature>
<keyword evidence="2" id="KW-0472">Membrane</keyword>
<protein>
    <submittedName>
        <fullName evidence="3">Uncharacterized protein</fullName>
    </submittedName>
</protein>
<keyword evidence="2" id="KW-0812">Transmembrane</keyword>
<keyword evidence="4" id="KW-1185">Reference proteome</keyword>
<evidence type="ECO:0000313" key="4">
    <source>
        <dbReference type="Proteomes" id="UP000295673"/>
    </source>
</evidence>
<keyword evidence="2" id="KW-1133">Transmembrane helix</keyword>
<organism evidence="3 4">
    <name type="scientific">Shimia isoporae</name>
    <dbReference type="NCBI Taxonomy" id="647720"/>
    <lineage>
        <taxon>Bacteria</taxon>
        <taxon>Pseudomonadati</taxon>
        <taxon>Pseudomonadota</taxon>
        <taxon>Alphaproteobacteria</taxon>
        <taxon>Rhodobacterales</taxon>
        <taxon>Roseobacteraceae</taxon>
    </lineage>
</organism>
<accession>A0A4R1N3S1</accession>
<proteinExistence type="predicted"/>
<name>A0A4R1N3S1_9RHOB</name>